<dbReference type="InterPro" id="IPR052355">
    <property type="entry name" value="CENP-V-like"/>
</dbReference>
<comment type="similarity">
    <text evidence="1">Belongs to the Gfa family.</text>
</comment>
<evidence type="ECO:0000256" key="3">
    <source>
        <dbReference type="ARBA" id="ARBA00022833"/>
    </source>
</evidence>
<organism evidence="5 6">
    <name type="scientific">Cellvibrio mixtus</name>
    <dbReference type="NCBI Taxonomy" id="39650"/>
    <lineage>
        <taxon>Bacteria</taxon>
        <taxon>Pseudomonadati</taxon>
        <taxon>Pseudomonadota</taxon>
        <taxon>Gammaproteobacteria</taxon>
        <taxon>Cellvibrionales</taxon>
        <taxon>Cellvibrionaceae</taxon>
        <taxon>Cellvibrio</taxon>
    </lineage>
</organism>
<evidence type="ECO:0000256" key="2">
    <source>
        <dbReference type="ARBA" id="ARBA00022723"/>
    </source>
</evidence>
<dbReference type="AlphaFoldDB" id="A0A266Q3E7"/>
<evidence type="ECO:0000313" key="6">
    <source>
        <dbReference type="Proteomes" id="UP000216101"/>
    </source>
</evidence>
<dbReference type="PANTHER" id="PTHR28620">
    <property type="entry name" value="CENTROMERE PROTEIN V"/>
    <property type="match status" value="1"/>
</dbReference>
<dbReference type="PROSITE" id="PS51891">
    <property type="entry name" value="CENP_V_GFA"/>
    <property type="match status" value="1"/>
</dbReference>
<proteinExistence type="inferred from homology"/>
<sequence length="115" mass="13105">MTISAKCHCGQIEIIVAELPEYLGHCNCSICRRYEALWGYYSPETVSIKLNGSGTSSYIWGDREVEFQRCENCGCITHYTTTELCPESIMAVNFRMVEPSLYKHIFIKEIDGASY</sequence>
<gene>
    <name evidence="5" type="ORF">CBP51_14280</name>
</gene>
<dbReference type="Pfam" id="PF04828">
    <property type="entry name" value="GFA"/>
    <property type="match status" value="1"/>
</dbReference>
<reference evidence="6" key="1">
    <citation type="submission" date="2017-05" db="EMBL/GenBank/DDBJ databases">
        <authorList>
            <person name="Barney B.M."/>
        </authorList>
    </citation>
    <scope>NUCLEOTIDE SEQUENCE [LARGE SCALE GENOMIC DNA]</scope>
    <source>
        <strain evidence="6">PSBB022</strain>
    </source>
</reference>
<dbReference type="RefSeq" id="WP_212590041.1">
    <property type="nucleotide sequence ID" value="NZ_NHNI01000002.1"/>
</dbReference>
<dbReference type="GO" id="GO:0046872">
    <property type="term" value="F:metal ion binding"/>
    <property type="evidence" value="ECO:0007669"/>
    <property type="project" value="UniProtKB-KW"/>
</dbReference>
<dbReference type="SUPFAM" id="SSF51316">
    <property type="entry name" value="Mss4-like"/>
    <property type="match status" value="1"/>
</dbReference>
<dbReference type="EMBL" id="NHNI01000002">
    <property type="protein sequence ID" value="OZY84375.1"/>
    <property type="molecule type" value="Genomic_DNA"/>
</dbReference>
<dbReference type="Proteomes" id="UP000216101">
    <property type="component" value="Unassembled WGS sequence"/>
</dbReference>
<dbReference type="GO" id="GO:0016846">
    <property type="term" value="F:carbon-sulfur lyase activity"/>
    <property type="evidence" value="ECO:0007669"/>
    <property type="project" value="InterPro"/>
</dbReference>
<comment type="caution">
    <text evidence="5">The sequence shown here is derived from an EMBL/GenBank/DDBJ whole genome shotgun (WGS) entry which is preliminary data.</text>
</comment>
<dbReference type="InterPro" id="IPR011057">
    <property type="entry name" value="Mss4-like_sf"/>
</dbReference>
<name>A0A266Q3E7_9GAMM</name>
<feature type="domain" description="CENP-V/GFA" evidence="4">
    <location>
        <begin position="3"/>
        <end position="115"/>
    </location>
</feature>
<keyword evidence="3" id="KW-0862">Zinc</keyword>
<keyword evidence="6" id="KW-1185">Reference proteome</keyword>
<evidence type="ECO:0000313" key="5">
    <source>
        <dbReference type="EMBL" id="OZY84375.1"/>
    </source>
</evidence>
<evidence type="ECO:0000259" key="4">
    <source>
        <dbReference type="PROSITE" id="PS51891"/>
    </source>
</evidence>
<accession>A0A266Q3E7</accession>
<dbReference type="PANTHER" id="PTHR28620:SF1">
    <property type="entry name" value="CENP-V_GFA DOMAIN-CONTAINING PROTEIN"/>
    <property type="match status" value="1"/>
</dbReference>
<dbReference type="InterPro" id="IPR006913">
    <property type="entry name" value="CENP-V/GFA"/>
</dbReference>
<dbReference type="Gene3D" id="2.170.150.70">
    <property type="match status" value="1"/>
</dbReference>
<evidence type="ECO:0000256" key="1">
    <source>
        <dbReference type="ARBA" id="ARBA00005495"/>
    </source>
</evidence>
<protein>
    <submittedName>
        <fullName evidence="5">Aldehyde-activating protein</fullName>
    </submittedName>
</protein>
<keyword evidence="2" id="KW-0479">Metal-binding</keyword>